<protein>
    <submittedName>
        <fullName evidence="1">Uncharacterized protein</fullName>
    </submittedName>
</protein>
<comment type="caution">
    <text evidence="1">The sequence shown here is derived from an EMBL/GenBank/DDBJ whole genome shotgun (WGS) entry which is preliminary data.</text>
</comment>
<evidence type="ECO:0000313" key="2">
    <source>
        <dbReference type="Proteomes" id="UP000075230"/>
    </source>
</evidence>
<accession>A0A146FVH7</accession>
<dbReference type="Proteomes" id="UP000075230">
    <property type="component" value="Unassembled WGS sequence"/>
</dbReference>
<sequence>MLMHVAGFSSLNTEGETQDRKCRLQRPEGYSSHSQEEITVYDVMSMENTECFSNLFTPLESKLKGYIWHVMLNVIFEIPIVQIFHSEAASFLIPTQYFEKTWMFSYHCINLGIKPHITTVVFFFRRAIWIWNRCLHNGTRRQSLKNSGSSPSQGFAFGNMNHFSWTCFRYLAET</sequence>
<dbReference type="AlphaFoldDB" id="A0A146FVH7"/>
<reference evidence="1 2" key="1">
    <citation type="journal article" date="2016" name="DNA Res.">
        <title>Genome sequence of Aspergillus luchuensis NBRC 4314.</title>
        <authorList>
            <person name="Yamada O."/>
            <person name="Machida M."/>
            <person name="Hosoyama A."/>
            <person name="Goto M."/>
            <person name="Takahashi T."/>
            <person name="Futagami T."/>
            <person name="Yamagata Y."/>
            <person name="Takeuchi M."/>
            <person name="Kobayashi T."/>
            <person name="Koike H."/>
            <person name="Abe K."/>
            <person name="Asai K."/>
            <person name="Arita M."/>
            <person name="Fujita N."/>
            <person name="Fukuda K."/>
            <person name="Higa K."/>
            <person name="Horikawa H."/>
            <person name="Ishikawa T."/>
            <person name="Jinno K."/>
            <person name="Kato Y."/>
            <person name="Kirimura K."/>
            <person name="Mizutani O."/>
            <person name="Nakasone K."/>
            <person name="Sano M."/>
            <person name="Shiraishi Y."/>
            <person name="Tsukahara M."/>
            <person name="Gomi K."/>
        </authorList>
    </citation>
    <scope>NUCLEOTIDE SEQUENCE [LARGE SCALE GENOMIC DNA]</scope>
    <source>
        <strain evidence="1 2">RIB 2604</strain>
    </source>
</reference>
<evidence type="ECO:0000313" key="1">
    <source>
        <dbReference type="EMBL" id="GAT28913.1"/>
    </source>
</evidence>
<organism evidence="1 2">
    <name type="scientific">Aspergillus kawachii</name>
    <name type="common">White koji mold</name>
    <name type="synonym">Aspergillus awamori var. kawachi</name>
    <dbReference type="NCBI Taxonomy" id="1069201"/>
    <lineage>
        <taxon>Eukaryota</taxon>
        <taxon>Fungi</taxon>
        <taxon>Dikarya</taxon>
        <taxon>Ascomycota</taxon>
        <taxon>Pezizomycotina</taxon>
        <taxon>Eurotiomycetes</taxon>
        <taxon>Eurotiomycetidae</taxon>
        <taxon>Eurotiales</taxon>
        <taxon>Aspergillaceae</taxon>
        <taxon>Aspergillus</taxon>
        <taxon>Aspergillus subgen. Circumdati</taxon>
    </lineage>
</organism>
<proteinExistence type="predicted"/>
<dbReference type="EMBL" id="BCWF01000026">
    <property type="protein sequence ID" value="GAT28913.1"/>
    <property type="molecule type" value="Genomic_DNA"/>
</dbReference>
<name>A0A146FVH7_ASPKA</name>
<reference evidence="2" key="2">
    <citation type="submission" date="2016-02" db="EMBL/GenBank/DDBJ databases">
        <title>Genome sequencing of Aspergillus luchuensis NBRC 4314.</title>
        <authorList>
            <person name="Yamada O."/>
        </authorList>
    </citation>
    <scope>NUCLEOTIDE SEQUENCE [LARGE SCALE GENOMIC DNA]</scope>
    <source>
        <strain evidence="2">RIB 2604</strain>
    </source>
</reference>
<gene>
    <name evidence="1" type="ORF">RIB2604_02700980</name>
</gene>